<organism evidence="3 4">
    <name type="scientific">Fusarium oxysporum f. sp. lycopersici (strain 4287 / CBS 123668 / FGSC 9935 / NRRL 34936)</name>
    <name type="common">Fusarium vascular wilt of tomato</name>
    <dbReference type="NCBI Taxonomy" id="426428"/>
    <lineage>
        <taxon>Eukaryota</taxon>
        <taxon>Fungi</taxon>
        <taxon>Dikarya</taxon>
        <taxon>Ascomycota</taxon>
        <taxon>Pezizomycotina</taxon>
        <taxon>Sordariomycetes</taxon>
        <taxon>Hypocreomycetidae</taxon>
        <taxon>Hypocreales</taxon>
        <taxon>Nectriaceae</taxon>
        <taxon>Fusarium</taxon>
        <taxon>Fusarium oxysporum species complex</taxon>
    </lineage>
</organism>
<dbReference type="PANTHER" id="PTHR24148">
    <property type="entry name" value="ANKYRIN REPEAT DOMAIN-CONTAINING PROTEIN 39 HOMOLOG-RELATED"/>
    <property type="match status" value="1"/>
</dbReference>
<dbReference type="OrthoDB" id="3477286at2759"/>
<feature type="domain" description="Heterokaryon incompatibility" evidence="2">
    <location>
        <begin position="77"/>
        <end position="271"/>
    </location>
</feature>
<dbReference type="InterPro" id="IPR010730">
    <property type="entry name" value="HET"/>
</dbReference>
<accession>A0A0J9W1P2</accession>
<protein>
    <recommendedName>
        <fullName evidence="2">Heterokaryon incompatibility domain-containing protein</fullName>
    </recommendedName>
</protein>
<evidence type="ECO:0000256" key="1">
    <source>
        <dbReference type="SAM" id="MobiDB-lite"/>
    </source>
</evidence>
<gene>
    <name evidence="3" type="ORF">FOXG_21808</name>
</gene>
<reference evidence="3" key="2">
    <citation type="journal article" date="2010" name="Nature">
        <title>Comparative genomics reveals mobile pathogenicity chromosomes in Fusarium.</title>
        <authorList>
            <person name="Ma L.J."/>
            <person name="van der Does H.C."/>
            <person name="Borkovich K.A."/>
            <person name="Coleman J.J."/>
            <person name="Daboussi M.J."/>
            <person name="Di Pietro A."/>
            <person name="Dufresne M."/>
            <person name="Freitag M."/>
            <person name="Grabherr M."/>
            <person name="Henrissat B."/>
            <person name="Houterman P.M."/>
            <person name="Kang S."/>
            <person name="Shim W.B."/>
            <person name="Woloshuk C."/>
            <person name="Xie X."/>
            <person name="Xu J.R."/>
            <person name="Antoniw J."/>
            <person name="Baker S.E."/>
            <person name="Bluhm B.H."/>
            <person name="Breakspear A."/>
            <person name="Brown D.W."/>
            <person name="Butchko R.A."/>
            <person name="Chapman S."/>
            <person name="Coulson R."/>
            <person name="Coutinho P.M."/>
            <person name="Danchin E.G."/>
            <person name="Diener A."/>
            <person name="Gale L.R."/>
            <person name="Gardiner D.M."/>
            <person name="Goff S."/>
            <person name="Hammond-Kosack K.E."/>
            <person name="Hilburn K."/>
            <person name="Hua-Van A."/>
            <person name="Jonkers W."/>
            <person name="Kazan K."/>
            <person name="Kodira C.D."/>
            <person name="Koehrsen M."/>
            <person name="Kumar L."/>
            <person name="Lee Y.H."/>
            <person name="Li L."/>
            <person name="Manners J.M."/>
            <person name="Miranda-Saavedra D."/>
            <person name="Mukherjee M."/>
            <person name="Park G."/>
            <person name="Park J."/>
            <person name="Park S.Y."/>
            <person name="Proctor R.H."/>
            <person name="Regev A."/>
            <person name="Ruiz-Roldan M.C."/>
            <person name="Sain D."/>
            <person name="Sakthikumar S."/>
            <person name="Sykes S."/>
            <person name="Schwartz D.C."/>
            <person name="Turgeon B.G."/>
            <person name="Wapinski I."/>
            <person name="Yoder O."/>
            <person name="Young S."/>
            <person name="Zeng Q."/>
            <person name="Zhou S."/>
            <person name="Galagan J."/>
            <person name="Cuomo C.A."/>
            <person name="Kistler H.C."/>
            <person name="Rep M."/>
        </authorList>
    </citation>
    <scope>NUCLEOTIDE SEQUENCE [LARGE SCALE GENOMIC DNA]</scope>
    <source>
        <strain evidence="3">4287</strain>
    </source>
</reference>
<sequence>MTTKKTESASDPSRLLPGRDIFRTPENEAFYSANIYQSLDANRREIRLIELSTYTGGGILDCKLLPATLLTDAQKRYYALSYCAGDPTATKTISVNGVRCNIFANLHRALVLARRYWNRSSRQGPILLWVDQLCINQHDLKERSHQVGFMREIYHRAECTLACLSTSKARGRGMEWFIDLCHAVPSQKDDEPFQDDTEDEPEVEDEAQAQAARREKRMTSRRNLSPEKFRYHRMCHYLWNNMHDQKFVNGWIAFYDVLSSPWWNRAWVCQEFLVSDQISFMFGEHLVSWEVCWEILKAFCGLHRYLLTNRSLFLEKKGLAEGSTEDRLFCRILTTVQRRDLHRQVDHVRFAAKMKIQWRGSMGIKALLSHSRSCKSSDDRDRVYAILGLASPGYHILPDYSPEMTATQVMTMTTRAIIDKEDSLGILIHATVLVNAKNPALPSWVVDWTSAEVSNIRNYYFGKRLFHQGFCNIPRESAEASFEIVTDPIRQTRACIAKVYGISITKIQLTGQAWPFAHFENADGWKGSAMISVNDGDEVWILYGLRVPIALRPYRDGYQVISCASLLGKDGEGFSKPIISTKTGRVNRRRIALY</sequence>
<feature type="region of interest" description="Disordered" evidence="1">
    <location>
        <begin position="188"/>
        <end position="220"/>
    </location>
</feature>
<name>A0A0J9W1P2_FUSO4</name>
<dbReference type="RefSeq" id="XP_018254876.1">
    <property type="nucleotide sequence ID" value="XM_018402171.1"/>
</dbReference>
<evidence type="ECO:0000313" key="3">
    <source>
        <dbReference type="EMBL" id="KNB16831.1"/>
    </source>
</evidence>
<evidence type="ECO:0000259" key="2">
    <source>
        <dbReference type="Pfam" id="PF06985"/>
    </source>
</evidence>
<feature type="compositionally biased region" description="Acidic residues" evidence="1">
    <location>
        <begin position="192"/>
        <end position="207"/>
    </location>
</feature>
<dbReference type="AlphaFoldDB" id="A0A0J9W1P2"/>
<dbReference type="Proteomes" id="UP000009097">
    <property type="component" value="Unassembled WGS sequence"/>
</dbReference>
<proteinExistence type="predicted"/>
<dbReference type="Pfam" id="PF06985">
    <property type="entry name" value="HET"/>
    <property type="match status" value="1"/>
</dbReference>
<dbReference type="GeneID" id="28962514"/>
<dbReference type="PANTHER" id="PTHR24148:SF64">
    <property type="entry name" value="HETEROKARYON INCOMPATIBILITY DOMAIN-CONTAINING PROTEIN"/>
    <property type="match status" value="1"/>
</dbReference>
<dbReference type="InterPro" id="IPR052895">
    <property type="entry name" value="HetReg/Transcr_Mod"/>
</dbReference>
<dbReference type="KEGG" id="fox:FOXG_21808"/>
<reference evidence="3" key="1">
    <citation type="submission" date="2007-04" db="EMBL/GenBank/DDBJ databases">
        <authorList>
            <consortium name="The Broad Institute Genome Sequencing Platform"/>
            <person name="Birren B."/>
            <person name="Lander E."/>
            <person name="Galagan J."/>
            <person name="Nusbaum C."/>
            <person name="Devon K."/>
            <person name="Ma L.-J."/>
            <person name="Jaffe D."/>
            <person name="Butler J."/>
            <person name="Alvarez P."/>
            <person name="Gnerre S."/>
            <person name="Grabherr M."/>
            <person name="Kleber M."/>
            <person name="Mauceli E."/>
            <person name="Brockman W."/>
            <person name="MacCallum I.A."/>
            <person name="Young S."/>
            <person name="LaButti K."/>
            <person name="DeCaprio D."/>
            <person name="Crawford M."/>
            <person name="Koehrsen M."/>
            <person name="Engels R."/>
            <person name="Montgomery P."/>
            <person name="Pearson M."/>
            <person name="Howarth C."/>
            <person name="Larson L."/>
            <person name="White J."/>
            <person name="O'Leary S."/>
            <person name="Kodira C."/>
            <person name="Zeng Q."/>
            <person name="Yandava C."/>
            <person name="Alvarado L."/>
            <person name="Kistler C."/>
            <person name="Shim W.-B."/>
            <person name="Kang S."/>
            <person name="Woloshuk C."/>
        </authorList>
    </citation>
    <scope>NUCLEOTIDE SEQUENCE</scope>
    <source>
        <strain evidence="3">4287</strain>
    </source>
</reference>
<dbReference type="VEuPathDB" id="FungiDB:FOXG_21808"/>
<evidence type="ECO:0000313" key="4">
    <source>
        <dbReference type="Proteomes" id="UP000009097"/>
    </source>
</evidence>
<dbReference type="EMBL" id="DS231720">
    <property type="protein sequence ID" value="KNB16831.1"/>
    <property type="molecule type" value="Genomic_DNA"/>
</dbReference>